<dbReference type="Proteomes" id="UP000324222">
    <property type="component" value="Unassembled WGS sequence"/>
</dbReference>
<gene>
    <name evidence="2" type="ORF">E2C01_077963</name>
</gene>
<sequence length="94" mass="10120">MCSLTPRKDATRSHVTDERITSPLVLRPTTSKLLCLTSPSSRCSLIPGSSPLALQKCSCLAAASSSSSSHYSHLWSSSYYHKSLAASPSSHPQW</sequence>
<evidence type="ECO:0000256" key="1">
    <source>
        <dbReference type="SAM" id="MobiDB-lite"/>
    </source>
</evidence>
<name>A0A5B7IRH3_PORTR</name>
<organism evidence="2 3">
    <name type="scientific">Portunus trituberculatus</name>
    <name type="common">Swimming crab</name>
    <name type="synonym">Neptunus trituberculatus</name>
    <dbReference type="NCBI Taxonomy" id="210409"/>
    <lineage>
        <taxon>Eukaryota</taxon>
        <taxon>Metazoa</taxon>
        <taxon>Ecdysozoa</taxon>
        <taxon>Arthropoda</taxon>
        <taxon>Crustacea</taxon>
        <taxon>Multicrustacea</taxon>
        <taxon>Malacostraca</taxon>
        <taxon>Eumalacostraca</taxon>
        <taxon>Eucarida</taxon>
        <taxon>Decapoda</taxon>
        <taxon>Pleocyemata</taxon>
        <taxon>Brachyura</taxon>
        <taxon>Eubrachyura</taxon>
        <taxon>Portunoidea</taxon>
        <taxon>Portunidae</taxon>
        <taxon>Portuninae</taxon>
        <taxon>Portunus</taxon>
    </lineage>
</organism>
<accession>A0A5B7IRH3</accession>
<dbReference type="AlphaFoldDB" id="A0A5B7IRH3"/>
<protein>
    <submittedName>
        <fullName evidence="2">Uncharacterized protein</fullName>
    </submittedName>
</protein>
<evidence type="ECO:0000313" key="2">
    <source>
        <dbReference type="EMBL" id="MPC83258.1"/>
    </source>
</evidence>
<keyword evidence="3" id="KW-1185">Reference proteome</keyword>
<reference evidence="2 3" key="1">
    <citation type="submission" date="2019-05" db="EMBL/GenBank/DDBJ databases">
        <title>Another draft genome of Portunus trituberculatus and its Hox gene families provides insights of decapod evolution.</title>
        <authorList>
            <person name="Jeong J.-H."/>
            <person name="Song I."/>
            <person name="Kim S."/>
            <person name="Choi T."/>
            <person name="Kim D."/>
            <person name="Ryu S."/>
            <person name="Kim W."/>
        </authorList>
    </citation>
    <scope>NUCLEOTIDE SEQUENCE [LARGE SCALE GENOMIC DNA]</scope>
    <source>
        <tissue evidence="2">Muscle</tissue>
    </source>
</reference>
<comment type="caution">
    <text evidence="2">The sequence shown here is derived from an EMBL/GenBank/DDBJ whole genome shotgun (WGS) entry which is preliminary data.</text>
</comment>
<feature type="region of interest" description="Disordered" evidence="1">
    <location>
        <begin position="1"/>
        <end position="20"/>
    </location>
</feature>
<dbReference type="EMBL" id="VSRR010062005">
    <property type="protein sequence ID" value="MPC83258.1"/>
    <property type="molecule type" value="Genomic_DNA"/>
</dbReference>
<evidence type="ECO:0000313" key="3">
    <source>
        <dbReference type="Proteomes" id="UP000324222"/>
    </source>
</evidence>
<proteinExistence type="predicted"/>